<evidence type="ECO:0000313" key="3">
    <source>
        <dbReference type="EMBL" id="ROL40716.1"/>
    </source>
</evidence>
<feature type="region of interest" description="Disordered" evidence="1">
    <location>
        <begin position="153"/>
        <end position="200"/>
    </location>
</feature>
<feature type="transmembrane region" description="Helical" evidence="2">
    <location>
        <begin position="63"/>
        <end position="84"/>
    </location>
</feature>
<comment type="caution">
    <text evidence="3">The sequence shown here is derived from an EMBL/GenBank/DDBJ whole genome shotgun (WGS) entry which is preliminary data.</text>
</comment>
<dbReference type="Proteomes" id="UP000281406">
    <property type="component" value="Unassembled WGS sequence"/>
</dbReference>
<proteinExistence type="predicted"/>
<feature type="region of interest" description="Disordered" evidence="1">
    <location>
        <begin position="1"/>
        <end position="53"/>
    </location>
</feature>
<keyword evidence="2" id="KW-0472">Membrane</keyword>
<evidence type="ECO:0000256" key="1">
    <source>
        <dbReference type="SAM" id="MobiDB-lite"/>
    </source>
</evidence>
<keyword evidence="2" id="KW-1133">Transmembrane helix</keyword>
<evidence type="ECO:0000256" key="2">
    <source>
        <dbReference type="SAM" id="Phobius"/>
    </source>
</evidence>
<feature type="transmembrane region" description="Helical" evidence="2">
    <location>
        <begin position="96"/>
        <end position="116"/>
    </location>
</feature>
<keyword evidence="4" id="KW-1185">Reference proteome</keyword>
<reference evidence="3 4" key="1">
    <citation type="submission" date="2018-10" db="EMBL/GenBank/DDBJ databases">
        <title>Genome assembly for a Yunnan-Guizhou Plateau 3E fish, Anabarilius grahami (Regan), and its evolutionary and genetic applications.</title>
        <authorList>
            <person name="Jiang W."/>
        </authorList>
    </citation>
    <scope>NUCLEOTIDE SEQUENCE [LARGE SCALE GENOMIC DNA]</scope>
    <source>
        <strain evidence="3">AG-KIZ</strain>
        <tissue evidence="3">Muscle</tissue>
    </source>
</reference>
<keyword evidence="2" id="KW-0812">Transmembrane</keyword>
<accession>A0A3N0Y3E4</accession>
<organism evidence="3 4">
    <name type="scientific">Anabarilius grahami</name>
    <name type="common">Kanglang fish</name>
    <name type="synonym">Barilius grahami</name>
    <dbReference type="NCBI Taxonomy" id="495550"/>
    <lineage>
        <taxon>Eukaryota</taxon>
        <taxon>Metazoa</taxon>
        <taxon>Chordata</taxon>
        <taxon>Craniata</taxon>
        <taxon>Vertebrata</taxon>
        <taxon>Euteleostomi</taxon>
        <taxon>Actinopterygii</taxon>
        <taxon>Neopterygii</taxon>
        <taxon>Teleostei</taxon>
        <taxon>Ostariophysi</taxon>
        <taxon>Cypriniformes</taxon>
        <taxon>Xenocyprididae</taxon>
        <taxon>Xenocypridinae</taxon>
        <taxon>Xenocypridinae incertae sedis</taxon>
        <taxon>Anabarilius</taxon>
    </lineage>
</organism>
<dbReference type="EMBL" id="RJVU01053127">
    <property type="protein sequence ID" value="ROL40716.1"/>
    <property type="molecule type" value="Genomic_DNA"/>
</dbReference>
<gene>
    <name evidence="3" type="ORF">DPX16_9710</name>
</gene>
<protein>
    <submittedName>
        <fullName evidence="3">Uncharacterized protein</fullName>
    </submittedName>
</protein>
<evidence type="ECO:0000313" key="4">
    <source>
        <dbReference type="Proteomes" id="UP000281406"/>
    </source>
</evidence>
<name>A0A3N0Y3E4_ANAGA</name>
<sequence length="200" mass="21661">MQESVWPRFRTQPDPEPKLPPSTAENARQPPTDVEGPPTATSEPESKAKGTEFTITRKWSPRASLTGVTAVTTIILLLDLHLLFKDSIMSDMDDDLLIAWICVDCALLTFIMYSLMSPPLSKSSASPPAPLLLEACSPAPYLEMPCRDVEPWVKQPSAAPAPEDPVAPPLASDPFAPSRPDDQSAPPGTLDLVAPEELYS</sequence>
<dbReference type="AlphaFoldDB" id="A0A3N0Y3E4"/>